<dbReference type="EMBL" id="CP065053">
    <property type="protein sequence ID" value="QPI47462.1"/>
    <property type="molecule type" value="Genomic_DNA"/>
</dbReference>
<gene>
    <name evidence="1" type="ORF">IV454_17770</name>
</gene>
<evidence type="ECO:0000313" key="1">
    <source>
        <dbReference type="EMBL" id="QPI47462.1"/>
    </source>
</evidence>
<reference evidence="1 2" key="1">
    <citation type="submission" date="2020-11" db="EMBL/GenBank/DDBJ databases">
        <authorList>
            <person name="Sun Q."/>
        </authorList>
    </citation>
    <scope>NUCLEOTIDE SEQUENCE [LARGE SCALE GENOMIC DNA]</scope>
    <source>
        <strain evidence="1 2">P8398</strain>
    </source>
</reference>
<proteinExistence type="predicted"/>
<organism evidence="1 2">
    <name type="scientific">Massilia antarctica</name>
    <dbReference type="NCBI Taxonomy" id="2765360"/>
    <lineage>
        <taxon>Bacteria</taxon>
        <taxon>Pseudomonadati</taxon>
        <taxon>Pseudomonadota</taxon>
        <taxon>Betaproteobacteria</taxon>
        <taxon>Burkholderiales</taxon>
        <taxon>Oxalobacteraceae</taxon>
        <taxon>Telluria group</taxon>
        <taxon>Massilia</taxon>
    </lineage>
</organism>
<protein>
    <submittedName>
        <fullName evidence="1">Uncharacterized protein</fullName>
    </submittedName>
</protein>
<accession>A0AA49A6A5</accession>
<dbReference type="RefSeq" id="WP_206087168.1">
    <property type="nucleotide sequence ID" value="NZ_CP065053.1"/>
</dbReference>
<sequence>MQSIKMYAVFKGAASAMDVSYFVLWYKLNGADGYLVWTSGVEDGVLLDSAGRVPGFASEADVRRHADELGLELVDEEPTVHELDCVLAWIDDAGNTTVDCDKLLAAWNLFDDVSRSVGGSYDADKAATQGLYMKLFYGGDTANSVCRPEDEAVYCPVWSEEEPAVLRSTLRAGLSMFVNTLMPVPARRR</sequence>
<name>A0AA49A6A5_9BURK</name>
<evidence type="ECO:0000313" key="2">
    <source>
        <dbReference type="Proteomes" id="UP000662888"/>
    </source>
</evidence>
<keyword evidence="2" id="KW-1185">Reference proteome</keyword>
<dbReference type="Proteomes" id="UP000662888">
    <property type="component" value="Chromosome"/>
</dbReference>